<dbReference type="AlphaFoldDB" id="A0A1M7YHN5"/>
<feature type="transmembrane region" description="Helical" evidence="6">
    <location>
        <begin position="212"/>
        <end position="229"/>
    </location>
</feature>
<reference evidence="7 8" key="1">
    <citation type="submission" date="2016-12" db="EMBL/GenBank/DDBJ databases">
        <authorList>
            <person name="Song W.-J."/>
            <person name="Kurnit D.M."/>
        </authorList>
    </citation>
    <scope>NUCLEOTIDE SEQUENCE [LARGE SCALE GENOMIC DNA]</scope>
    <source>
        <strain evidence="7 8">DSM 12503</strain>
    </source>
</reference>
<evidence type="ECO:0000256" key="5">
    <source>
        <dbReference type="ARBA" id="ARBA00023136"/>
    </source>
</evidence>
<proteinExistence type="predicted"/>
<dbReference type="Pfam" id="PF02653">
    <property type="entry name" value="BPD_transp_2"/>
    <property type="match status" value="1"/>
</dbReference>
<comment type="subcellular location">
    <subcellularLocation>
        <location evidence="1">Cell membrane</location>
        <topology evidence="1">Multi-pass membrane protein</topology>
    </subcellularLocation>
</comment>
<feature type="transmembrane region" description="Helical" evidence="6">
    <location>
        <begin position="12"/>
        <end position="28"/>
    </location>
</feature>
<feature type="transmembrane region" description="Helical" evidence="6">
    <location>
        <begin position="40"/>
        <end position="62"/>
    </location>
</feature>
<keyword evidence="8" id="KW-1185">Reference proteome</keyword>
<dbReference type="InterPro" id="IPR001851">
    <property type="entry name" value="ABC_transp_permease"/>
</dbReference>
<gene>
    <name evidence="7" type="ORF">SAMN02745217_03529</name>
</gene>
<sequence>MGKGIFTVKNLIKLAAVIAVYLIIMTVMEGNFATRHFKSLLVPIGINIILAVSLNITTGFLGELSLGHAGFMAIGAYSGALFTIFAENHTGIPNSLAFLIGIIIGGIVAALFGVVIGIPVLRLKGDYLAIVTLAFGEIVRSIVNFLSVTGGARGLSGIPRYTNYKWTYAFVIITIVLLANFVKSRYGRVISSIRDNSIAAESIGIKVSNYKIMAFVIAAFFAGVAGVLFGHNLSILKPGNFDYNKSIEILVIVVLGGMGSIPGSVISAIILTLLPEFLRGASNYRMLLYSLALILIMLFNSSEIRQRLEDSGKFPKLPKLPKLKARAR</sequence>
<dbReference type="STRING" id="1121345.SAMN02745217_03529"/>
<evidence type="ECO:0000313" key="8">
    <source>
        <dbReference type="Proteomes" id="UP000184612"/>
    </source>
</evidence>
<accession>A0A1M7YHN5</accession>
<evidence type="ECO:0000256" key="1">
    <source>
        <dbReference type="ARBA" id="ARBA00004651"/>
    </source>
</evidence>
<organism evidence="7 8">
    <name type="scientific">Anaerocolumna xylanovorans DSM 12503</name>
    <dbReference type="NCBI Taxonomy" id="1121345"/>
    <lineage>
        <taxon>Bacteria</taxon>
        <taxon>Bacillati</taxon>
        <taxon>Bacillota</taxon>
        <taxon>Clostridia</taxon>
        <taxon>Lachnospirales</taxon>
        <taxon>Lachnospiraceae</taxon>
        <taxon>Anaerocolumna</taxon>
    </lineage>
</organism>
<dbReference type="RefSeq" id="WP_073590170.1">
    <property type="nucleotide sequence ID" value="NZ_FRFD01000010.1"/>
</dbReference>
<dbReference type="PANTHER" id="PTHR30482:SF10">
    <property type="entry name" value="HIGH-AFFINITY BRANCHED-CHAIN AMINO ACID TRANSPORT PROTEIN BRAE"/>
    <property type="match status" value="1"/>
</dbReference>
<evidence type="ECO:0000256" key="4">
    <source>
        <dbReference type="ARBA" id="ARBA00022989"/>
    </source>
</evidence>
<feature type="transmembrane region" description="Helical" evidence="6">
    <location>
        <begin position="286"/>
        <end position="302"/>
    </location>
</feature>
<feature type="transmembrane region" description="Helical" evidence="6">
    <location>
        <begin position="127"/>
        <end position="146"/>
    </location>
</feature>
<feature type="transmembrane region" description="Helical" evidence="6">
    <location>
        <begin position="166"/>
        <end position="182"/>
    </location>
</feature>
<evidence type="ECO:0000256" key="6">
    <source>
        <dbReference type="SAM" id="Phobius"/>
    </source>
</evidence>
<evidence type="ECO:0000256" key="2">
    <source>
        <dbReference type="ARBA" id="ARBA00022475"/>
    </source>
</evidence>
<keyword evidence="2" id="KW-1003">Cell membrane</keyword>
<dbReference type="GO" id="GO:0005886">
    <property type="term" value="C:plasma membrane"/>
    <property type="evidence" value="ECO:0007669"/>
    <property type="project" value="UniProtKB-SubCell"/>
</dbReference>
<protein>
    <submittedName>
        <fullName evidence="7">Branched-chain amino acid transport system permease protein</fullName>
    </submittedName>
</protein>
<feature type="transmembrane region" description="Helical" evidence="6">
    <location>
        <begin position="69"/>
        <end position="86"/>
    </location>
</feature>
<name>A0A1M7YHN5_9FIRM</name>
<dbReference type="CDD" id="cd06581">
    <property type="entry name" value="TM_PBP1_LivM_like"/>
    <property type="match status" value="1"/>
</dbReference>
<keyword evidence="5 6" id="KW-0472">Membrane</keyword>
<dbReference type="PANTHER" id="PTHR30482">
    <property type="entry name" value="HIGH-AFFINITY BRANCHED-CHAIN AMINO ACID TRANSPORT SYSTEM PERMEASE"/>
    <property type="match status" value="1"/>
</dbReference>
<evidence type="ECO:0000256" key="3">
    <source>
        <dbReference type="ARBA" id="ARBA00022692"/>
    </source>
</evidence>
<feature type="transmembrane region" description="Helical" evidence="6">
    <location>
        <begin position="98"/>
        <end position="120"/>
    </location>
</feature>
<keyword evidence="4 6" id="KW-1133">Transmembrane helix</keyword>
<evidence type="ECO:0000313" key="7">
    <source>
        <dbReference type="EMBL" id="SHO52140.1"/>
    </source>
</evidence>
<dbReference type="EMBL" id="FRFD01000010">
    <property type="protein sequence ID" value="SHO52140.1"/>
    <property type="molecule type" value="Genomic_DNA"/>
</dbReference>
<dbReference type="GO" id="GO:0015658">
    <property type="term" value="F:branched-chain amino acid transmembrane transporter activity"/>
    <property type="evidence" value="ECO:0007669"/>
    <property type="project" value="InterPro"/>
</dbReference>
<dbReference type="Proteomes" id="UP000184612">
    <property type="component" value="Unassembled WGS sequence"/>
</dbReference>
<keyword evidence="3 6" id="KW-0812">Transmembrane</keyword>
<dbReference type="InterPro" id="IPR043428">
    <property type="entry name" value="LivM-like"/>
</dbReference>
<feature type="transmembrane region" description="Helical" evidence="6">
    <location>
        <begin position="249"/>
        <end position="274"/>
    </location>
</feature>